<organism evidence="2 3">
    <name type="scientific">Neohortaea acidophila</name>
    <dbReference type="NCBI Taxonomy" id="245834"/>
    <lineage>
        <taxon>Eukaryota</taxon>
        <taxon>Fungi</taxon>
        <taxon>Dikarya</taxon>
        <taxon>Ascomycota</taxon>
        <taxon>Pezizomycotina</taxon>
        <taxon>Dothideomycetes</taxon>
        <taxon>Dothideomycetidae</taxon>
        <taxon>Mycosphaerellales</taxon>
        <taxon>Teratosphaeriaceae</taxon>
        <taxon>Neohortaea</taxon>
    </lineage>
</organism>
<dbReference type="Proteomes" id="UP000799767">
    <property type="component" value="Unassembled WGS sequence"/>
</dbReference>
<sequence length="394" mass="43714">MADPSAPREPEVTHRKVSELPAELAGKEQEATACYPDFAMFDEKKRYPLGPIHSGTNMYRGSDSPSFRFGGGENSQPARQWRSATVCIRDQEGNVTGTIGYPSRSSRKQAFPDGYHNTAQFKVIENTQRPWISLKIILERKKSGVPLRKVYWQCFADSLKRSPDDVGIAFAMANDKAVAQSLAGVNHSPVQALSEARNLWLTHLTLEYSHDSSAGGAHGSPAWTNITPEEIRSARESLRMGERLSAGMQFVVHLSTASALSIYTELGKGAEPFARPYFDFVKPLFYLTANLGSNWYYRLAVPDVDIHSEDYPFSDVPPPRWLVTQWSVKYVDKAPVEATPTRWASLSELSDGCYPDSDTLACERHLAAAHDRAQRGSRGRGGGLELRGRGKFKG</sequence>
<evidence type="ECO:0000313" key="2">
    <source>
        <dbReference type="EMBL" id="KAF2487268.1"/>
    </source>
</evidence>
<accession>A0A6A6Q481</accession>
<dbReference type="RefSeq" id="XP_033593837.1">
    <property type="nucleotide sequence ID" value="XM_033736342.1"/>
</dbReference>
<dbReference type="EMBL" id="MU001631">
    <property type="protein sequence ID" value="KAF2487268.1"/>
    <property type="molecule type" value="Genomic_DNA"/>
</dbReference>
<feature type="compositionally biased region" description="Basic and acidic residues" evidence="1">
    <location>
        <begin position="1"/>
        <end position="18"/>
    </location>
</feature>
<gene>
    <name evidence="2" type="ORF">BDY17DRAFT_319822</name>
</gene>
<name>A0A6A6Q481_9PEZI</name>
<evidence type="ECO:0000313" key="3">
    <source>
        <dbReference type="Proteomes" id="UP000799767"/>
    </source>
</evidence>
<dbReference type="OrthoDB" id="3946766at2759"/>
<evidence type="ECO:0000256" key="1">
    <source>
        <dbReference type="SAM" id="MobiDB-lite"/>
    </source>
</evidence>
<reference evidence="2" key="1">
    <citation type="journal article" date="2020" name="Stud. Mycol.">
        <title>101 Dothideomycetes genomes: a test case for predicting lifestyles and emergence of pathogens.</title>
        <authorList>
            <person name="Haridas S."/>
            <person name="Albert R."/>
            <person name="Binder M."/>
            <person name="Bloem J."/>
            <person name="Labutti K."/>
            <person name="Salamov A."/>
            <person name="Andreopoulos B."/>
            <person name="Baker S."/>
            <person name="Barry K."/>
            <person name="Bills G."/>
            <person name="Bluhm B."/>
            <person name="Cannon C."/>
            <person name="Castanera R."/>
            <person name="Culley D."/>
            <person name="Daum C."/>
            <person name="Ezra D."/>
            <person name="Gonzalez J."/>
            <person name="Henrissat B."/>
            <person name="Kuo A."/>
            <person name="Liang C."/>
            <person name="Lipzen A."/>
            <person name="Lutzoni F."/>
            <person name="Magnuson J."/>
            <person name="Mondo S."/>
            <person name="Nolan M."/>
            <person name="Ohm R."/>
            <person name="Pangilinan J."/>
            <person name="Park H.-J."/>
            <person name="Ramirez L."/>
            <person name="Alfaro M."/>
            <person name="Sun H."/>
            <person name="Tritt A."/>
            <person name="Yoshinaga Y."/>
            <person name="Zwiers L.-H."/>
            <person name="Turgeon B."/>
            <person name="Goodwin S."/>
            <person name="Spatafora J."/>
            <person name="Crous P."/>
            <person name="Grigoriev I."/>
        </authorList>
    </citation>
    <scope>NUCLEOTIDE SEQUENCE</scope>
    <source>
        <strain evidence="2">CBS 113389</strain>
    </source>
</reference>
<dbReference type="GeneID" id="54477344"/>
<dbReference type="AlphaFoldDB" id="A0A6A6Q481"/>
<feature type="region of interest" description="Disordered" evidence="1">
    <location>
        <begin position="56"/>
        <end position="77"/>
    </location>
</feature>
<keyword evidence="3" id="KW-1185">Reference proteome</keyword>
<feature type="compositionally biased region" description="Polar residues" evidence="1">
    <location>
        <begin position="56"/>
        <end position="65"/>
    </location>
</feature>
<protein>
    <submittedName>
        <fullName evidence="2">Uncharacterized protein</fullName>
    </submittedName>
</protein>
<feature type="region of interest" description="Disordered" evidence="1">
    <location>
        <begin position="371"/>
        <end position="394"/>
    </location>
</feature>
<proteinExistence type="predicted"/>
<feature type="region of interest" description="Disordered" evidence="1">
    <location>
        <begin position="1"/>
        <end position="25"/>
    </location>
</feature>